<feature type="transmembrane region" description="Helical" evidence="1">
    <location>
        <begin position="212"/>
        <end position="232"/>
    </location>
</feature>
<dbReference type="InterPro" id="IPR036249">
    <property type="entry name" value="Thioredoxin-like_sf"/>
</dbReference>
<feature type="domain" description="Thioredoxin-like fold" evidence="3">
    <location>
        <begin position="308"/>
        <end position="468"/>
    </location>
</feature>
<feature type="transmembrane region" description="Helical" evidence="1">
    <location>
        <begin position="134"/>
        <end position="151"/>
    </location>
</feature>
<evidence type="ECO:0000256" key="1">
    <source>
        <dbReference type="SAM" id="Phobius"/>
    </source>
</evidence>
<feature type="transmembrane region" description="Helical" evidence="1">
    <location>
        <begin position="158"/>
        <end position="179"/>
    </location>
</feature>
<evidence type="ECO:0000313" key="4">
    <source>
        <dbReference type="EMBL" id="TDC18727.1"/>
    </source>
</evidence>
<keyword evidence="5" id="KW-1185">Reference proteome</keyword>
<sequence length="469" mass="49041">MRAQPPPLTKYTTMMRVPIVLAFAFVALYVVAVCTPFGQRFENSMLKGYSSDTWIGNQYSIRPPPILGEEATFFVGVVLIALAAVARRRRWVAAAGVFVPVATAASAFILNRYVLPRPAIGGAGVELTESSFPSGHVAITAGLVAGAILVAGPLVRRYVAAVGLLWLALIAAAVQNLGWHRASDAIGATLLACIWYAVAARLLPPATQPARLGLAPVVVIAAVGAILGAGRYGYTLEGIPFALIGVTCAVLLWFTVAQHTRAAGIVIAVTLVLALVAGGGVNYWREHSPVRVDAGPEPTLITGPGTAGKGITYGRPGAKATIDIWMTFDGLGQADFEKANGATLDTLLQDGTAAVTYWPLDSSGGRPQLSNLFAVAAANGKGRGYLRAIYGDFAKAWTDDQLIELGDKLGVPEGKFAAELKSKSYTGWLATVTEASMQFPLHNTPSVFVNGNQLMTASVTPAGLKAAIG</sequence>
<evidence type="ECO:0000259" key="2">
    <source>
        <dbReference type="Pfam" id="PF01569"/>
    </source>
</evidence>
<dbReference type="AlphaFoldDB" id="A0A4R4PCG3"/>
<dbReference type="Proteomes" id="UP000295075">
    <property type="component" value="Unassembled WGS sequence"/>
</dbReference>
<feature type="transmembrane region" description="Helical" evidence="1">
    <location>
        <begin position="92"/>
        <end position="114"/>
    </location>
</feature>
<feature type="transmembrane region" description="Helical" evidence="1">
    <location>
        <begin position="66"/>
        <end position="85"/>
    </location>
</feature>
<feature type="transmembrane region" description="Helical" evidence="1">
    <location>
        <begin position="238"/>
        <end position="256"/>
    </location>
</feature>
<keyword evidence="1" id="KW-1133">Transmembrane helix</keyword>
<protein>
    <submittedName>
        <fullName evidence="4">Phosphatase PAP2 family protein</fullName>
    </submittedName>
</protein>
<dbReference type="Gene3D" id="3.40.30.10">
    <property type="entry name" value="Glutaredoxin"/>
    <property type="match status" value="1"/>
</dbReference>
<dbReference type="InterPro" id="IPR012336">
    <property type="entry name" value="Thioredoxin-like_fold"/>
</dbReference>
<comment type="caution">
    <text evidence="4">The sequence shown here is derived from an EMBL/GenBank/DDBJ whole genome shotgun (WGS) entry which is preliminary data.</text>
</comment>
<dbReference type="SUPFAM" id="SSF52833">
    <property type="entry name" value="Thioredoxin-like"/>
    <property type="match status" value="1"/>
</dbReference>
<keyword evidence="1" id="KW-0472">Membrane</keyword>
<evidence type="ECO:0000313" key="5">
    <source>
        <dbReference type="Proteomes" id="UP000295075"/>
    </source>
</evidence>
<dbReference type="InterPro" id="IPR036938">
    <property type="entry name" value="PAP2/HPO_sf"/>
</dbReference>
<dbReference type="SUPFAM" id="SSF48317">
    <property type="entry name" value="Acid phosphatase/Vanadium-dependent haloperoxidase"/>
    <property type="match status" value="1"/>
</dbReference>
<dbReference type="OrthoDB" id="3240395at2"/>
<dbReference type="Gene3D" id="1.20.144.10">
    <property type="entry name" value="Phosphatidic acid phosphatase type 2/haloperoxidase"/>
    <property type="match status" value="1"/>
</dbReference>
<organism evidence="4 5">
    <name type="scientific">Kribbella albertanoniae</name>
    <dbReference type="NCBI Taxonomy" id="1266829"/>
    <lineage>
        <taxon>Bacteria</taxon>
        <taxon>Bacillati</taxon>
        <taxon>Actinomycetota</taxon>
        <taxon>Actinomycetes</taxon>
        <taxon>Propionibacteriales</taxon>
        <taxon>Kribbellaceae</taxon>
        <taxon>Kribbella</taxon>
    </lineage>
</organism>
<gene>
    <name evidence="4" type="ORF">E1261_35055</name>
</gene>
<dbReference type="EMBL" id="SMKA01000242">
    <property type="protein sequence ID" value="TDC18727.1"/>
    <property type="molecule type" value="Genomic_DNA"/>
</dbReference>
<feature type="transmembrane region" description="Helical" evidence="1">
    <location>
        <begin position="185"/>
        <end position="203"/>
    </location>
</feature>
<name>A0A4R4PCG3_9ACTN</name>
<dbReference type="InterPro" id="IPR000326">
    <property type="entry name" value="PAP2/HPO"/>
</dbReference>
<keyword evidence="1" id="KW-0812">Transmembrane</keyword>
<feature type="transmembrane region" description="Helical" evidence="1">
    <location>
        <begin position="263"/>
        <end position="284"/>
    </location>
</feature>
<dbReference type="Pfam" id="PF01569">
    <property type="entry name" value="PAP2"/>
    <property type="match status" value="1"/>
</dbReference>
<dbReference type="Pfam" id="PF13462">
    <property type="entry name" value="Thioredoxin_4"/>
    <property type="match status" value="1"/>
</dbReference>
<evidence type="ECO:0000259" key="3">
    <source>
        <dbReference type="Pfam" id="PF13462"/>
    </source>
</evidence>
<accession>A0A4R4PCG3</accession>
<feature type="domain" description="Phosphatidic acid phosphatase type 2/haloperoxidase" evidence="2">
    <location>
        <begin position="129"/>
        <end position="203"/>
    </location>
</feature>
<proteinExistence type="predicted"/>
<dbReference type="RefSeq" id="WP_132414030.1">
    <property type="nucleotide sequence ID" value="NZ_SMKA01000242.1"/>
</dbReference>
<reference evidence="4 5" key="1">
    <citation type="submission" date="2019-03" db="EMBL/GenBank/DDBJ databases">
        <title>Draft genome sequences of novel Actinobacteria.</title>
        <authorList>
            <person name="Sahin N."/>
            <person name="Ay H."/>
            <person name="Saygin H."/>
        </authorList>
    </citation>
    <scope>NUCLEOTIDE SEQUENCE [LARGE SCALE GENOMIC DNA]</scope>
    <source>
        <strain evidence="4 5">JCM 30547</strain>
    </source>
</reference>